<protein>
    <submittedName>
        <fullName evidence="1">Uncharacterized protein</fullName>
    </submittedName>
</protein>
<dbReference type="RefSeq" id="WP_194093568.1">
    <property type="nucleotide sequence ID" value="NZ_JADFTZ010000001.1"/>
</dbReference>
<name>A0ABR9WPJ9_9FLAO</name>
<evidence type="ECO:0000313" key="1">
    <source>
        <dbReference type="EMBL" id="MBE9575678.1"/>
    </source>
</evidence>
<dbReference type="Proteomes" id="UP000656274">
    <property type="component" value="Unassembled WGS sequence"/>
</dbReference>
<reference evidence="1 2" key="1">
    <citation type="submission" date="2020-10" db="EMBL/GenBank/DDBJ databases">
        <title>The genome sequence of Flavobacterium aquaticum 1Y8A.</title>
        <authorList>
            <person name="Liu Y."/>
        </authorList>
    </citation>
    <scope>NUCLEOTIDE SEQUENCE [LARGE SCALE GENOMIC DNA]</scope>
    <source>
        <strain evidence="1 2">1Y8A</strain>
    </source>
</reference>
<proteinExistence type="predicted"/>
<organism evidence="1 2">
    <name type="scientific">Flavobacterium proteolyticum</name>
    <dbReference type="NCBI Taxonomy" id="2911683"/>
    <lineage>
        <taxon>Bacteria</taxon>
        <taxon>Pseudomonadati</taxon>
        <taxon>Bacteroidota</taxon>
        <taxon>Flavobacteriia</taxon>
        <taxon>Flavobacteriales</taxon>
        <taxon>Flavobacteriaceae</taxon>
        <taxon>Flavobacterium</taxon>
    </lineage>
</organism>
<accession>A0ABR9WPJ9</accession>
<dbReference type="PROSITE" id="PS51257">
    <property type="entry name" value="PROKAR_LIPOPROTEIN"/>
    <property type="match status" value="1"/>
</dbReference>
<gene>
    <name evidence="1" type="ORF">IM755_03065</name>
</gene>
<evidence type="ECO:0000313" key="2">
    <source>
        <dbReference type="Proteomes" id="UP000656274"/>
    </source>
</evidence>
<comment type="caution">
    <text evidence="1">The sequence shown here is derived from an EMBL/GenBank/DDBJ whole genome shotgun (WGS) entry which is preliminary data.</text>
</comment>
<keyword evidence="2" id="KW-1185">Reference proteome</keyword>
<dbReference type="EMBL" id="JADFTZ010000001">
    <property type="protein sequence ID" value="MBE9575678.1"/>
    <property type="molecule type" value="Genomic_DNA"/>
</dbReference>
<sequence length="242" mass="25712">MEKNYITFAILLISCSVISQTKGVGINETDPQQALHLGSSNGTIRVDGLNSTNSTYNGGGTETYPLYVDGNGNLTLEFKPLYNSNGSDALDHATLPGSIVTLPAGDNDGTITGELFNFTIAVNRASILEVKYNVSMDVFSTPAEAVITDRRARRINTFFQVNGVGRKYGHAGKCYTGGSADSETGKLFNTSTSYISLPAAGSYVIRFYGEVSSGITGSTANTGLATCVKFARGNDSLLFRLH</sequence>